<protein>
    <recommendedName>
        <fullName evidence="1">UDP-glucose 6-dehydrogenase</fullName>
    </recommendedName>
</protein>
<name>A0A0B1ZUK8_9SPHN</name>
<feature type="domain" description="UDP-glucose/GDP-mannose dehydrogenase C-terminal" evidence="2">
    <location>
        <begin position="1"/>
        <end position="78"/>
    </location>
</feature>
<dbReference type="SUPFAM" id="SSF52413">
    <property type="entry name" value="UDP-glucose/GDP-mannose dehydrogenase C-terminal domain"/>
    <property type="match status" value="1"/>
</dbReference>
<dbReference type="Proteomes" id="UP000031057">
    <property type="component" value="Unassembled WGS sequence"/>
</dbReference>
<dbReference type="SMART" id="SM00984">
    <property type="entry name" value="UDPG_MGDP_dh_C"/>
    <property type="match status" value="1"/>
</dbReference>
<feature type="non-terminal residue" evidence="3">
    <location>
        <position position="1"/>
    </location>
</feature>
<dbReference type="GO" id="GO:0051287">
    <property type="term" value="F:NAD binding"/>
    <property type="evidence" value="ECO:0007669"/>
    <property type="project" value="InterPro"/>
</dbReference>
<dbReference type="EMBL" id="JTDI01000001">
    <property type="protein sequence ID" value="KHK92858.1"/>
    <property type="molecule type" value="Genomic_DNA"/>
</dbReference>
<comment type="caution">
    <text evidence="3">The sequence shown here is derived from an EMBL/GenBank/DDBJ whole genome shotgun (WGS) entry which is preliminary data.</text>
</comment>
<sequence>TLADAKVSVAAYDPEGMDLARPLMPEVDMVEDPYTAIDGADAVVIVTEWDAFRALDLARVKSLLKSPVLVDLRNIYQPEAMREAGFAYTSVGRT</sequence>
<dbReference type="Gene3D" id="3.40.50.720">
    <property type="entry name" value="NAD(P)-binding Rossmann-like Domain"/>
    <property type="match status" value="1"/>
</dbReference>
<accession>A0A0B1ZUK8</accession>
<dbReference type="PANTHER" id="PTHR43750">
    <property type="entry name" value="UDP-GLUCOSE 6-DEHYDROGENASE TUAD"/>
    <property type="match status" value="1"/>
</dbReference>
<proteinExistence type="predicted"/>
<evidence type="ECO:0000313" key="3">
    <source>
        <dbReference type="EMBL" id="KHK92858.1"/>
    </source>
</evidence>
<dbReference type="PANTHER" id="PTHR43750:SF3">
    <property type="entry name" value="UDP-GLUCOSE 6-DEHYDROGENASE TUAD"/>
    <property type="match status" value="1"/>
</dbReference>
<evidence type="ECO:0000313" key="4">
    <source>
        <dbReference type="Proteomes" id="UP000031057"/>
    </source>
</evidence>
<evidence type="ECO:0000256" key="1">
    <source>
        <dbReference type="ARBA" id="ARBA00015132"/>
    </source>
</evidence>
<organism evidence="3 4">
    <name type="scientific">Novosphingobium malaysiense</name>
    <dbReference type="NCBI Taxonomy" id="1348853"/>
    <lineage>
        <taxon>Bacteria</taxon>
        <taxon>Pseudomonadati</taxon>
        <taxon>Pseudomonadota</taxon>
        <taxon>Alphaproteobacteria</taxon>
        <taxon>Sphingomonadales</taxon>
        <taxon>Sphingomonadaceae</taxon>
        <taxon>Novosphingobium</taxon>
    </lineage>
</organism>
<keyword evidence="4" id="KW-1185">Reference proteome</keyword>
<dbReference type="InterPro" id="IPR036220">
    <property type="entry name" value="UDP-Glc/GDP-Man_DH_C_sf"/>
</dbReference>
<dbReference type="GO" id="GO:0016616">
    <property type="term" value="F:oxidoreductase activity, acting on the CH-OH group of donors, NAD or NADP as acceptor"/>
    <property type="evidence" value="ECO:0007669"/>
    <property type="project" value="InterPro"/>
</dbReference>
<gene>
    <name evidence="3" type="ORF">LK12_00005</name>
</gene>
<dbReference type="RefSeq" id="WP_039277935.1">
    <property type="nucleotide sequence ID" value="NZ_JTDI01000001.1"/>
</dbReference>
<evidence type="ECO:0000259" key="2">
    <source>
        <dbReference type="SMART" id="SM00984"/>
    </source>
</evidence>
<dbReference type="InterPro" id="IPR014027">
    <property type="entry name" value="UDP-Glc/GDP-Man_DH_C"/>
</dbReference>
<reference evidence="3 4" key="1">
    <citation type="submission" date="2014-10" db="EMBL/GenBank/DDBJ databases">
        <title>Genome sequence of Novosphingobium malaysiense MUSC 273(T).</title>
        <authorList>
            <person name="Lee L.-H."/>
        </authorList>
    </citation>
    <scope>NUCLEOTIDE SEQUENCE [LARGE SCALE GENOMIC DNA]</scope>
    <source>
        <strain evidence="3 4">MUSC 273</strain>
    </source>
</reference>
<dbReference type="AlphaFoldDB" id="A0A0B1ZUK8"/>
<dbReference type="Pfam" id="PF03720">
    <property type="entry name" value="UDPG_MGDP_dh_C"/>
    <property type="match status" value="1"/>
</dbReference>